<feature type="non-terminal residue" evidence="2">
    <location>
        <position position="1"/>
    </location>
</feature>
<feature type="region of interest" description="Disordered" evidence="1">
    <location>
        <begin position="1"/>
        <end position="46"/>
    </location>
</feature>
<dbReference type="PaxDb" id="73239-Q7R732"/>
<name>Q7R732_PLAYO</name>
<sequence>KRRQIGCEPHAAHHNGEYAERHEPDEERPAPRHGHRCGISRIDITE</sequence>
<proteinExistence type="predicted"/>
<organism evidence="2 3">
    <name type="scientific">Plasmodium yoelii yoelii</name>
    <dbReference type="NCBI Taxonomy" id="73239"/>
    <lineage>
        <taxon>Eukaryota</taxon>
        <taxon>Sar</taxon>
        <taxon>Alveolata</taxon>
        <taxon>Apicomplexa</taxon>
        <taxon>Aconoidasida</taxon>
        <taxon>Haemosporida</taxon>
        <taxon>Plasmodiidae</taxon>
        <taxon>Plasmodium</taxon>
        <taxon>Plasmodium (Vinckeia)</taxon>
    </lineage>
</organism>
<dbReference type="InParanoid" id="Q7R732"/>
<comment type="caution">
    <text evidence="2">The sequence shown here is derived from an EMBL/GenBank/DDBJ whole genome shotgun (WGS) entry which is preliminary data.</text>
</comment>
<gene>
    <name evidence="2" type="ORF">PY07756</name>
</gene>
<reference evidence="2 3" key="1">
    <citation type="journal article" date="2002" name="Nature">
        <title>Genome sequence and comparative analysis of the model rodent malaria parasite Plasmodium yoelii yoelii.</title>
        <authorList>
            <person name="Carlton J.M."/>
            <person name="Angiuoli S.V."/>
            <person name="Suh B.B."/>
            <person name="Kooij T.W."/>
            <person name="Pertea M."/>
            <person name="Silva J.C."/>
            <person name="Ermolaeva M.D."/>
            <person name="Allen J.E."/>
            <person name="Selengut J.D."/>
            <person name="Koo H.L."/>
            <person name="Peterson J.D."/>
            <person name="Pop M."/>
            <person name="Kosack D.S."/>
            <person name="Shumway M.F."/>
            <person name="Bidwell S.L."/>
            <person name="Shallom S.J."/>
            <person name="van Aken S.E."/>
            <person name="Riedmuller S.B."/>
            <person name="Feldblyum T.V."/>
            <person name="Cho J.K."/>
            <person name="Quackenbush J."/>
            <person name="Sedegah M."/>
            <person name="Shoaibi A."/>
            <person name="Cummings L.M."/>
            <person name="Florens L."/>
            <person name="Yates J.R."/>
            <person name="Raine J.D."/>
            <person name="Sinden R.E."/>
            <person name="Harris M.A."/>
            <person name="Cunningham D.A."/>
            <person name="Preiser P.R."/>
            <person name="Bergman L.W."/>
            <person name="Vaidya A.B."/>
            <person name="van Lin L.H."/>
            <person name="Janse C.J."/>
            <person name="Waters A.P."/>
            <person name="Smith H.O."/>
            <person name="White O.R."/>
            <person name="Salzberg S.L."/>
            <person name="Venter J.C."/>
            <person name="Fraser C.M."/>
            <person name="Hoffman S.L."/>
            <person name="Gardner M.J."/>
            <person name="Carucci D.J."/>
        </authorList>
    </citation>
    <scope>NUCLEOTIDE SEQUENCE [LARGE SCALE GENOMIC DNA]</scope>
    <source>
        <strain evidence="2 3">17XNL</strain>
    </source>
</reference>
<protein>
    <submittedName>
        <fullName evidence="2">Uncharacterized protein</fullName>
    </submittedName>
</protein>
<keyword evidence="3" id="KW-1185">Reference proteome</keyword>
<evidence type="ECO:0000313" key="2">
    <source>
        <dbReference type="EMBL" id="EAA20284.1"/>
    </source>
</evidence>
<evidence type="ECO:0000256" key="1">
    <source>
        <dbReference type="SAM" id="MobiDB-lite"/>
    </source>
</evidence>
<dbReference type="Proteomes" id="UP000008553">
    <property type="component" value="Unassembled WGS sequence"/>
</dbReference>
<dbReference type="AlphaFoldDB" id="Q7R732"/>
<dbReference type="EMBL" id="AABL01002909">
    <property type="protein sequence ID" value="EAA20284.1"/>
    <property type="molecule type" value="Genomic_DNA"/>
</dbReference>
<evidence type="ECO:0000313" key="3">
    <source>
        <dbReference type="Proteomes" id="UP000008553"/>
    </source>
</evidence>
<accession>Q7R732</accession>
<feature type="compositionally biased region" description="Basic and acidic residues" evidence="1">
    <location>
        <begin position="10"/>
        <end position="30"/>
    </location>
</feature>